<dbReference type="RefSeq" id="WP_349094047.1">
    <property type="nucleotide sequence ID" value="NZ_JBBMFL010000006.1"/>
</dbReference>
<dbReference type="Proteomes" id="UP001460202">
    <property type="component" value="Unassembled WGS sequence"/>
</dbReference>
<organism evidence="1 2">
    <name type="scientific">Alistipes intestinihominis</name>
    <dbReference type="NCBI Taxonomy" id="3133172"/>
    <lineage>
        <taxon>Bacteria</taxon>
        <taxon>Pseudomonadati</taxon>
        <taxon>Bacteroidota</taxon>
        <taxon>Bacteroidia</taxon>
        <taxon>Bacteroidales</taxon>
        <taxon>Rikenellaceae</taxon>
        <taxon>Alistipes</taxon>
    </lineage>
</organism>
<keyword evidence="2" id="KW-1185">Reference proteome</keyword>
<gene>
    <name evidence="1" type="ORF">WMO46_06755</name>
</gene>
<protein>
    <recommendedName>
        <fullName evidence="3">Glycoside hydrolase family 42 N-terminal domain-containing protein</fullName>
    </recommendedName>
</protein>
<evidence type="ECO:0000313" key="2">
    <source>
        <dbReference type="Proteomes" id="UP001460202"/>
    </source>
</evidence>
<dbReference type="SUPFAM" id="SSF51445">
    <property type="entry name" value="(Trans)glycosidases"/>
    <property type="match status" value="1"/>
</dbReference>
<sequence length="424" mass="48267">MKQFLMTALLAGSLAAFTGCKDDDGGKSQNYPSQIPAAEKIPVVAWHGVRASHASVERFREAEQMGITLNYSRMGNVETALKCLDYAAETGIKLIVECDELYTESKRLDAVTRLKDHPALAGYFVMDEPHPTQFANMSKMMSDIRHVDREHICYANIFPTGGPEHYAALGVKDYNEYIDRYMAEVPEITFLSFDKYPIIKDPNIADSPRQILGEWYQCLEIVRDRALRSGMDFWSFMLTVPHTSYPQPTVDDLRLQAYSNLAYGTQVLQCFTYWTPTVENPELWKYRNGPIAEDGTRTETYDIVKSVLDEIQKLSWVFLDNKVTGVYHIGTPLPLDTRALDKLPAEITELSVGRETNTACISFFENHGYHFMMAVNTDINEKCYLNVGTQEHVRRIRKDGSVQPASNDQRTLTLDPGDMVLYMW</sequence>
<proteinExistence type="predicted"/>
<reference evidence="1 2" key="1">
    <citation type="submission" date="2024-03" db="EMBL/GenBank/DDBJ databases">
        <title>Human intestinal bacterial collection.</title>
        <authorList>
            <person name="Pauvert C."/>
            <person name="Hitch T.C.A."/>
            <person name="Clavel T."/>
        </authorList>
    </citation>
    <scope>NUCLEOTIDE SEQUENCE [LARGE SCALE GENOMIC DNA]</scope>
    <source>
        <strain evidence="1 2">CLA-KB-H122</strain>
    </source>
</reference>
<evidence type="ECO:0000313" key="1">
    <source>
        <dbReference type="EMBL" id="MEQ2544646.1"/>
    </source>
</evidence>
<comment type="caution">
    <text evidence="1">The sequence shown here is derived from an EMBL/GenBank/DDBJ whole genome shotgun (WGS) entry which is preliminary data.</text>
</comment>
<dbReference type="EMBL" id="JBBMFL010000006">
    <property type="protein sequence ID" value="MEQ2544646.1"/>
    <property type="molecule type" value="Genomic_DNA"/>
</dbReference>
<dbReference type="Gene3D" id="3.20.20.80">
    <property type="entry name" value="Glycosidases"/>
    <property type="match status" value="1"/>
</dbReference>
<dbReference type="PROSITE" id="PS51257">
    <property type="entry name" value="PROKAR_LIPOPROTEIN"/>
    <property type="match status" value="1"/>
</dbReference>
<dbReference type="InterPro" id="IPR017853">
    <property type="entry name" value="GH"/>
</dbReference>
<accession>A0ABV1GWR8</accession>
<name>A0ABV1GWR8_9BACT</name>
<evidence type="ECO:0008006" key="3">
    <source>
        <dbReference type="Google" id="ProtNLM"/>
    </source>
</evidence>